<evidence type="ECO:0000313" key="1">
    <source>
        <dbReference type="EMBL" id="NYY96456.1"/>
    </source>
</evidence>
<dbReference type="SUPFAM" id="SSF109631">
    <property type="entry name" value="Transcriptional repressor TraM"/>
    <property type="match status" value="1"/>
</dbReference>
<comment type="caution">
    <text evidence="1">The sequence shown here is derived from an EMBL/GenBank/DDBJ whole genome shotgun (WGS) entry which is preliminary data.</text>
</comment>
<dbReference type="AlphaFoldDB" id="A0A7Z0QLA1"/>
<dbReference type="RefSeq" id="WP_166354439.1">
    <property type="nucleotide sequence ID" value="NZ_CP049701.1"/>
</dbReference>
<reference evidence="1" key="1">
    <citation type="submission" date="2020-06" db="EMBL/GenBank/DDBJ databases">
        <title>Whole Genome Sequence of Bradyrhizobium sp. Strain 323S2.</title>
        <authorList>
            <person name="Bromfield E.S.P."/>
        </authorList>
    </citation>
    <scope>NUCLEOTIDE SEQUENCE [LARGE SCALE GENOMIC DNA]</scope>
    <source>
        <strain evidence="1">323S2</strain>
    </source>
</reference>
<gene>
    <name evidence="1" type="ORF">G6321_51510</name>
</gene>
<protein>
    <submittedName>
        <fullName evidence="1">Uncharacterized protein</fullName>
    </submittedName>
</protein>
<organism evidence="1">
    <name type="scientific">Bradyrhizobium barranii subsp. barranii</name>
    <dbReference type="NCBI Taxonomy" id="2823807"/>
    <lineage>
        <taxon>Bacteria</taxon>
        <taxon>Pseudomonadati</taxon>
        <taxon>Pseudomonadota</taxon>
        <taxon>Alphaproteobacteria</taxon>
        <taxon>Hyphomicrobiales</taxon>
        <taxon>Nitrobacteraceae</taxon>
        <taxon>Bradyrhizobium</taxon>
        <taxon>Bradyrhizobium barranii</taxon>
    </lineage>
</organism>
<dbReference type="Gene3D" id="1.10.287.160">
    <property type="entry name" value="HR1 repeat"/>
    <property type="match status" value="1"/>
</dbReference>
<dbReference type="EMBL" id="JACBFH010000003">
    <property type="protein sequence ID" value="NYY96456.1"/>
    <property type="molecule type" value="Genomic_DNA"/>
</dbReference>
<name>A0A7Z0QLA1_9BRAD</name>
<dbReference type="Pfam" id="PF09228">
    <property type="entry name" value="Prok-TraM"/>
    <property type="match status" value="1"/>
</dbReference>
<proteinExistence type="predicted"/>
<accession>A0A7Z0QLA1</accession>
<dbReference type="GO" id="GO:0045892">
    <property type="term" value="P:negative regulation of DNA-templated transcription"/>
    <property type="evidence" value="ECO:0007669"/>
    <property type="project" value="InterPro"/>
</dbReference>
<dbReference type="InterPro" id="IPR036336">
    <property type="entry name" value="Tscrpt_rep_TraM_sf"/>
</dbReference>
<dbReference type="InterPro" id="IPR015309">
    <property type="entry name" value="Tscrpt_rep_TraM"/>
</dbReference>
<sequence>MRIVASNNHDESPDAGLNCELEQIFGGMRQPELERLTIDAIREYRASVALAETARLQRLAAEAGMASCPDRRAELQRTHEHAETEHRARQLVLNSLIDRLGYVPKIPAG</sequence>